<reference evidence="2" key="2">
    <citation type="journal article" date="2009" name="Fungal Genet. Biol.">
        <title>The 2008 update of the Aspergillus nidulans genome annotation: a community effort.</title>
        <authorList>
            <person name="Wortman J.R."/>
            <person name="Gilsenan J.M."/>
            <person name="Joardar V."/>
            <person name="Deegan J."/>
            <person name="Clutterbuck J."/>
            <person name="Andersen M.R."/>
            <person name="Archer D."/>
            <person name="Bencina M."/>
            <person name="Braus G."/>
            <person name="Coutinho P."/>
            <person name="von Dohren H."/>
            <person name="Doonan J."/>
            <person name="Driessen A.J."/>
            <person name="Durek P."/>
            <person name="Espeso E."/>
            <person name="Fekete E."/>
            <person name="Flipphi M."/>
            <person name="Estrada C.G."/>
            <person name="Geysens S."/>
            <person name="Goldman G."/>
            <person name="de Groot P.W."/>
            <person name="Hansen K."/>
            <person name="Harris S.D."/>
            <person name="Heinekamp T."/>
            <person name="Helmstaedt K."/>
            <person name="Henrissat B."/>
            <person name="Hofmann G."/>
            <person name="Homan T."/>
            <person name="Horio T."/>
            <person name="Horiuchi H."/>
            <person name="James S."/>
            <person name="Jones M."/>
            <person name="Karaffa L."/>
            <person name="Karanyi Z."/>
            <person name="Kato M."/>
            <person name="Keller N."/>
            <person name="Kelly D.E."/>
            <person name="Kiel J.A."/>
            <person name="Kim J.M."/>
            <person name="van der Klei I.J."/>
            <person name="Klis F.M."/>
            <person name="Kovalchuk A."/>
            <person name="Krasevec N."/>
            <person name="Kubicek C.P."/>
            <person name="Liu B."/>
            <person name="Maccabe A."/>
            <person name="Meyer V."/>
            <person name="Mirabito P."/>
            <person name="Miskei M."/>
            <person name="Mos M."/>
            <person name="Mullins J."/>
            <person name="Nelson D.R."/>
            <person name="Nielsen J."/>
            <person name="Oakley B.R."/>
            <person name="Osmani S.A."/>
            <person name="Pakula T."/>
            <person name="Paszewski A."/>
            <person name="Paulsen I."/>
            <person name="Pilsyk S."/>
            <person name="Pocsi I."/>
            <person name="Punt P.J."/>
            <person name="Ram A.F."/>
            <person name="Ren Q."/>
            <person name="Robellet X."/>
            <person name="Robson G."/>
            <person name="Seiboth B."/>
            <person name="van Solingen P."/>
            <person name="Specht T."/>
            <person name="Sun J."/>
            <person name="Taheri-Talesh N."/>
            <person name="Takeshita N."/>
            <person name="Ussery D."/>
            <person name="vanKuyk P.A."/>
            <person name="Visser H."/>
            <person name="van de Vondervoort P.J."/>
            <person name="de Vries R.P."/>
            <person name="Walton J."/>
            <person name="Xiang X."/>
            <person name="Xiong Y."/>
            <person name="Zeng A.P."/>
            <person name="Brandt B.W."/>
            <person name="Cornell M.J."/>
            <person name="van den Hondel C.A."/>
            <person name="Visser J."/>
            <person name="Oliver S.G."/>
            <person name="Turner G."/>
        </authorList>
    </citation>
    <scope>GENOME REANNOTATION</scope>
    <source>
        <strain evidence="2">FGSC A4 / ATCC 38163 / CBS 112.46 / NRRL 194 / M139</strain>
    </source>
</reference>
<dbReference type="AlphaFoldDB" id="C8V5F8"/>
<dbReference type="GeneID" id="74897151"/>
<dbReference type="KEGG" id="ani:ANIA_11586"/>
<dbReference type="Pfam" id="PF12520">
    <property type="entry name" value="DUF3723"/>
    <property type="match status" value="1"/>
</dbReference>
<dbReference type="InterPro" id="IPR022198">
    <property type="entry name" value="DUF3723"/>
</dbReference>
<reference evidence="2" key="1">
    <citation type="journal article" date="2005" name="Nature">
        <title>Sequencing of Aspergillus nidulans and comparative analysis with A. fumigatus and A. oryzae.</title>
        <authorList>
            <person name="Galagan J.E."/>
            <person name="Calvo S.E."/>
            <person name="Cuomo C."/>
            <person name="Ma L.J."/>
            <person name="Wortman J.R."/>
            <person name="Batzoglou S."/>
            <person name="Lee S.I."/>
            <person name="Basturkmen M."/>
            <person name="Spevak C.C."/>
            <person name="Clutterbuck J."/>
            <person name="Kapitonov V."/>
            <person name="Jurka J."/>
            <person name="Scazzocchio C."/>
            <person name="Farman M."/>
            <person name="Butler J."/>
            <person name="Purcell S."/>
            <person name="Harris S."/>
            <person name="Braus G.H."/>
            <person name="Draht O."/>
            <person name="Busch S."/>
            <person name="D'Enfert C."/>
            <person name="Bouchier C."/>
            <person name="Goldman G.H."/>
            <person name="Bell-Pedersen D."/>
            <person name="Griffiths-Jones S."/>
            <person name="Doonan J.H."/>
            <person name="Yu J."/>
            <person name="Vienken K."/>
            <person name="Pain A."/>
            <person name="Freitag M."/>
            <person name="Selker E.U."/>
            <person name="Archer D.B."/>
            <person name="Penalva M.A."/>
            <person name="Oakley B.R."/>
            <person name="Momany M."/>
            <person name="Tanaka T."/>
            <person name="Kumagai T."/>
            <person name="Asai K."/>
            <person name="Machida M."/>
            <person name="Nierman W.C."/>
            <person name="Denning D.W."/>
            <person name="Caddick M."/>
            <person name="Hynes M."/>
            <person name="Paoletti M."/>
            <person name="Fischer R."/>
            <person name="Miller B."/>
            <person name="Dyer P."/>
            <person name="Sachs M.S."/>
            <person name="Osmani S.A."/>
            <person name="Birren B.W."/>
        </authorList>
    </citation>
    <scope>NUCLEOTIDE SEQUENCE [LARGE SCALE GENOMIC DNA]</scope>
    <source>
        <strain evidence="2">FGSC A4 / ATCC 38163 / CBS 112.46 / NRRL 194 / M139</strain>
    </source>
</reference>
<dbReference type="InParanoid" id="C8V5F8"/>
<sequence length="79" mass="9377">MYRQEPRCFLQQTADIGEELMASLLEEYANQKKPTNREIYHKIRQYKGEGLQSATVNSWPLAKWDANQHASLVDHHWLY</sequence>
<dbReference type="HOGENOM" id="CLU_2606008_0_0_1"/>
<evidence type="ECO:0000313" key="2">
    <source>
        <dbReference type="Proteomes" id="UP000000560"/>
    </source>
</evidence>
<name>C8V5F8_EMENI</name>
<dbReference type="VEuPathDB" id="FungiDB:AN11586"/>
<dbReference type="Proteomes" id="UP000000560">
    <property type="component" value="Chromosome II"/>
</dbReference>
<keyword evidence="2" id="KW-1185">Reference proteome</keyword>
<accession>C8V5F8</accession>
<evidence type="ECO:0000313" key="1">
    <source>
        <dbReference type="EMBL" id="CBF73641.1"/>
    </source>
</evidence>
<gene>
    <name evidence="1" type="ORF">ANIA_11586</name>
</gene>
<organism evidence="1 2">
    <name type="scientific">Emericella nidulans (strain FGSC A4 / ATCC 38163 / CBS 112.46 / NRRL 194 / M139)</name>
    <name type="common">Aspergillus nidulans</name>
    <dbReference type="NCBI Taxonomy" id="227321"/>
    <lineage>
        <taxon>Eukaryota</taxon>
        <taxon>Fungi</taxon>
        <taxon>Dikarya</taxon>
        <taxon>Ascomycota</taxon>
        <taxon>Pezizomycotina</taxon>
        <taxon>Eurotiomycetes</taxon>
        <taxon>Eurotiomycetidae</taxon>
        <taxon>Eurotiales</taxon>
        <taxon>Aspergillaceae</taxon>
        <taxon>Aspergillus</taxon>
        <taxon>Aspergillus subgen. Nidulantes</taxon>
    </lineage>
</organism>
<dbReference type="RefSeq" id="XP_050467231.1">
    <property type="nucleotide sequence ID" value="XM_050611180.1"/>
</dbReference>
<protein>
    <submittedName>
        <fullName evidence="1">Uncharacterized protein</fullName>
    </submittedName>
</protein>
<dbReference type="OrthoDB" id="4368857at2759"/>
<dbReference type="EMBL" id="BN001302">
    <property type="protein sequence ID" value="CBF73641.1"/>
    <property type="molecule type" value="Genomic_DNA"/>
</dbReference>
<proteinExistence type="predicted"/>